<feature type="region of interest" description="Disordered" evidence="8">
    <location>
        <begin position="110"/>
        <end position="142"/>
    </location>
</feature>
<dbReference type="GO" id="GO:0008270">
    <property type="term" value="F:zinc ion binding"/>
    <property type="evidence" value="ECO:0007669"/>
    <property type="project" value="UniProtKB-KW"/>
</dbReference>
<name>A0A7C8J393_9PEZI</name>
<evidence type="ECO:0000256" key="2">
    <source>
        <dbReference type="ARBA" id="ARBA00022723"/>
    </source>
</evidence>
<evidence type="ECO:0000256" key="8">
    <source>
        <dbReference type="SAM" id="MobiDB-lite"/>
    </source>
</evidence>
<dbReference type="Pfam" id="PF13832">
    <property type="entry name" value="zf-HC5HC2H_2"/>
    <property type="match status" value="1"/>
</dbReference>
<comment type="subcellular location">
    <subcellularLocation>
        <location evidence="1">Nucleus</location>
    </subcellularLocation>
</comment>
<dbReference type="InterPro" id="IPR019786">
    <property type="entry name" value="Zinc_finger_PHD-type_CS"/>
</dbReference>
<reference evidence="11 12" key="1">
    <citation type="submission" date="2019-12" db="EMBL/GenBank/DDBJ databases">
        <title>Draft genome sequence of the ascomycete Xylaria multiplex DSM 110363.</title>
        <authorList>
            <person name="Buettner E."/>
            <person name="Kellner H."/>
        </authorList>
    </citation>
    <scope>NUCLEOTIDE SEQUENCE [LARGE SCALE GENOMIC DNA]</scope>
    <source>
        <strain evidence="11 12">DSM 110363</strain>
    </source>
</reference>
<dbReference type="PANTHER" id="PTHR13793:SF107">
    <property type="entry name" value="BROMODOMAIN-CONTAINING PROTEIN HOMOLOG"/>
    <property type="match status" value="1"/>
</dbReference>
<evidence type="ECO:0000256" key="6">
    <source>
        <dbReference type="ARBA" id="ARBA00023242"/>
    </source>
</evidence>
<dbReference type="PANTHER" id="PTHR13793">
    <property type="entry name" value="PHD FINGER PROTEINS"/>
    <property type="match status" value="1"/>
</dbReference>
<dbReference type="InterPro" id="IPR050701">
    <property type="entry name" value="Histone_Mod_Regulator"/>
</dbReference>
<dbReference type="AlphaFoldDB" id="A0A7C8J393"/>
<dbReference type="SUPFAM" id="SSF57903">
    <property type="entry name" value="FYVE/PHD zinc finger"/>
    <property type="match status" value="1"/>
</dbReference>
<keyword evidence="6" id="KW-0539">Nucleus</keyword>
<accession>A0A7C8J393</accession>
<feature type="region of interest" description="Disordered" evidence="8">
    <location>
        <begin position="36"/>
        <end position="64"/>
    </location>
</feature>
<dbReference type="Gene3D" id="3.30.40.10">
    <property type="entry name" value="Zinc/RING finger domain, C3HC4 (zinc finger)"/>
    <property type="match status" value="2"/>
</dbReference>
<feature type="region of interest" description="Disordered" evidence="8">
    <location>
        <begin position="1239"/>
        <end position="1275"/>
    </location>
</feature>
<dbReference type="Proteomes" id="UP000481858">
    <property type="component" value="Unassembled WGS sequence"/>
</dbReference>
<dbReference type="InterPro" id="IPR001965">
    <property type="entry name" value="Znf_PHD"/>
</dbReference>
<evidence type="ECO:0000256" key="1">
    <source>
        <dbReference type="ARBA" id="ARBA00004123"/>
    </source>
</evidence>
<organism evidence="11 12">
    <name type="scientific">Xylaria multiplex</name>
    <dbReference type="NCBI Taxonomy" id="323545"/>
    <lineage>
        <taxon>Eukaryota</taxon>
        <taxon>Fungi</taxon>
        <taxon>Dikarya</taxon>
        <taxon>Ascomycota</taxon>
        <taxon>Pezizomycotina</taxon>
        <taxon>Sordariomycetes</taxon>
        <taxon>Xylariomycetidae</taxon>
        <taxon>Xylariales</taxon>
        <taxon>Xylariaceae</taxon>
        <taxon>Xylaria</taxon>
    </lineage>
</organism>
<keyword evidence="5" id="KW-0862">Zinc</keyword>
<dbReference type="PROSITE" id="PS51805">
    <property type="entry name" value="EPHD"/>
    <property type="match status" value="1"/>
</dbReference>
<evidence type="ECO:0000256" key="5">
    <source>
        <dbReference type="ARBA" id="ARBA00022833"/>
    </source>
</evidence>
<keyword evidence="2" id="KW-0479">Metal-binding</keyword>
<feature type="region of interest" description="Disordered" evidence="8">
    <location>
        <begin position="483"/>
        <end position="519"/>
    </location>
</feature>
<dbReference type="GO" id="GO:0006357">
    <property type="term" value="P:regulation of transcription by RNA polymerase II"/>
    <property type="evidence" value="ECO:0007669"/>
    <property type="project" value="TreeGrafter"/>
</dbReference>
<evidence type="ECO:0000313" key="12">
    <source>
        <dbReference type="Proteomes" id="UP000481858"/>
    </source>
</evidence>
<feature type="compositionally biased region" description="Polar residues" evidence="8">
    <location>
        <begin position="280"/>
        <end position="296"/>
    </location>
</feature>
<keyword evidence="12" id="KW-1185">Reference proteome</keyword>
<feature type="domain" description="PHD-type" evidence="10">
    <location>
        <begin position="572"/>
        <end position="691"/>
    </location>
</feature>
<evidence type="ECO:0000259" key="9">
    <source>
        <dbReference type="PROSITE" id="PS50016"/>
    </source>
</evidence>
<keyword evidence="3" id="KW-0677">Repeat</keyword>
<evidence type="ECO:0000256" key="7">
    <source>
        <dbReference type="PROSITE-ProRule" id="PRU00146"/>
    </source>
</evidence>
<dbReference type="Pfam" id="PF10513">
    <property type="entry name" value="EPL1"/>
    <property type="match status" value="1"/>
</dbReference>
<feature type="compositionally biased region" description="Polar residues" evidence="8">
    <location>
        <begin position="1139"/>
        <end position="1154"/>
    </location>
</feature>
<dbReference type="FunCoup" id="A0A7C8J393">
    <property type="interactions" value="112"/>
</dbReference>
<dbReference type="InterPro" id="IPR034732">
    <property type="entry name" value="EPHD"/>
</dbReference>
<feature type="region of interest" description="Disordered" evidence="8">
    <location>
        <begin position="1135"/>
        <end position="1177"/>
    </location>
</feature>
<dbReference type="OrthoDB" id="20839at2759"/>
<feature type="compositionally biased region" description="Polar residues" evidence="8">
    <location>
        <begin position="36"/>
        <end position="51"/>
    </location>
</feature>
<dbReference type="InterPro" id="IPR019787">
    <property type="entry name" value="Znf_PHD-finger"/>
</dbReference>
<dbReference type="Pfam" id="PF13831">
    <property type="entry name" value="PHD_2"/>
    <property type="match status" value="1"/>
</dbReference>
<evidence type="ECO:0000259" key="10">
    <source>
        <dbReference type="PROSITE" id="PS51805"/>
    </source>
</evidence>
<keyword evidence="4 7" id="KW-0863">Zinc-finger</keyword>
<evidence type="ECO:0000256" key="3">
    <source>
        <dbReference type="ARBA" id="ARBA00022737"/>
    </source>
</evidence>
<dbReference type="InterPro" id="IPR013083">
    <property type="entry name" value="Znf_RING/FYVE/PHD"/>
</dbReference>
<sequence>MCYGGGTVVVGVAGATWQCPGLEKVGWMLLFSPSTPGCSTNDRQRPRQTYSGHGKSPWDTNFALSNASLPPSAASRAPRTNPCDALITISPDPYFTLSSLIRYTLNTRTMAPSPRTPRITSSARQRARQSENTTARRARPSSIVAATEPPLKRRRYVPGGPGGGGRFLNKNEEDSIDAVATTGMLRPPPSTPHDVERSTRIRTSTRIDQDDEMQISSAAAVAAAVVQSEGYKPREERGWEEFHPNLDIEGTFMLFHAEDVDGTAKPIPETPSGKPIFGDSNDTGSPSKDPTRASPNIQANGIVFTSQNPIATTPTRRRGARQSLYATRSDMTLPPNTPTPLPIHGQNNKEKLDLKQPLYRKTDRILLFESKTFGQARYVDKAMMNIGYQESDNYIRPERRLIKATDGSVEDDPDISAVPKAEGEMPHQPTNILGRVEYDMDEQDDMWLETYNAHRKSQGWNPVTREVFEITITKIEKEWHALEKRIPKPNPKPPQTHRPRSSSAAAVSGDPQPGEEQDSKCAICDDGDCENTNAIVFCDGCDLAVHQECYGVPFIPEGQWLCRKCQLIGRGVPTCIFCPNSDGAFKQTNSSKWAHLLCAMWIPEVTLGNHTFMEPVMDVDKVPKSRWKLTCYICNQQMGACIQCGNKACYQAFHVTCARRAGLFLRMKNSSGALDVLDGSTNLKALCDKHCPSEYAKENDVVQATKRAKKFYKKTMRGRLWANNQASAMALAASHRHLITDHPPDESQITGAKLSAVLGDKKNQQGKSIWKLPSGAPVIPQAVFDIVESSLQRFNFLKRKEFVSDACRYWTLKREMRRGAALLKRLQLQMEAFSSMELTRRNFAAMGSSGKARLTRRIEFAELLLRDLEQLKSLSQEIVDKEQSKLDAAEIERDFVDTCYFPIHKLLPPVVEKAITLDKNLFYDGLSPLSSRIDQRYYTTTLTLAHDLCDVISVGINTEPDTPIEALQNPVLGLTMSTKNDFSDYRDRKKLGKRILKAVQPQLEMALRLEAEANHRPFEGLKQELETMIEASLEYRPKAVAMEGDGEGELSQDVIMVDSSAAVIAVGGMNHRSVAITDGNEDVTMIDANNQVTSTDGNIEVDTSIIETDMKVEGAQITADALPVPSSQAVETKLDVGGTSDTQSVNTPPATNGYISVPTTSQPAPPTPPQSNGSLGRQAIDALTDGGVLWYLQEFEPEGTSAAQEQWNGRNVVRSLSEELTEIDDDELKGLGVEINESITASPADTTPIVDGANHASPTKKAPKAKRRKTTYRRR</sequence>
<evidence type="ECO:0000256" key="4">
    <source>
        <dbReference type="ARBA" id="ARBA00022771"/>
    </source>
</evidence>
<dbReference type="InterPro" id="IPR011011">
    <property type="entry name" value="Znf_FYVE_PHD"/>
</dbReference>
<gene>
    <name evidence="11" type="ORF">GQX73_g822</name>
</gene>
<dbReference type="GO" id="GO:0005634">
    <property type="term" value="C:nucleus"/>
    <property type="evidence" value="ECO:0007669"/>
    <property type="project" value="UniProtKB-SubCell"/>
</dbReference>
<feature type="region of interest" description="Disordered" evidence="8">
    <location>
        <begin position="406"/>
        <end position="428"/>
    </location>
</feature>
<dbReference type="CDD" id="cd15670">
    <property type="entry name" value="ePHD_BRPF"/>
    <property type="match status" value="1"/>
</dbReference>
<dbReference type="PROSITE" id="PS01359">
    <property type="entry name" value="ZF_PHD_1"/>
    <property type="match status" value="1"/>
</dbReference>
<dbReference type="SMART" id="SM00249">
    <property type="entry name" value="PHD"/>
    <property type="match status" value="2"/>
</dbReference>
<proteinExistence type="predicted"/>
<dbReference type="EMBL" id="WUBL01000004">
    <property type="protein sequence ID" value="KAF2972782.1"/>
    <property type="molecule type" value="Genomic_DNA"/>
</dbReference>
<evidence type="ECO:0000313" key="11">
    <source>
        <dbReference type="EMBL" id="KAF2972782.1"/>
    </source>
</evidence>
<dbReference type="FunFam" id="3.30.40.10:FF:000007">
    <property type="entry name" value="Bromodomain containing 1, isoform CRA_b"/>
    <property type="match status" value="1"/>
</dbReference>
<feature type="compositionally biased region" description="Polar residues" evidence="8">
    <location>
        <begin position="118"/>
        <end position="135"/>
    </location>
</feature>
<comment type="caution">
    <text evidence="11">The sequence shown here is derived from an EMBL/GenBank/DDBJ whole genome shotgun (WGS) entry which is preliminary data.</text>
</comment>
<dbReference type="CDD" id="cd15492">
    <property type="entry name" value="PHD_BRPF_JADE_like"/>
    <property type="match status" value="1"/>
</dbReference>
<dbReference type="InParanoid" id="A0A7C8J393"/>
<evidence type="ECO:0008006" key="13">
    <source>
        <dbReference type="Google" id="ProtNLM"/>
    </source>
</evidence>
<dbReference type="PROSITE" id="PS50016">
    <property type="entry name" value="ZF_PHD_2"/>
    <property type="match status" value="1"/>
</dbReference>
<dbReference type="InterPro" id="IPR019542">
    <property type="entry name" value="Enhancer_polycomb-like_N"/>
</dbReference>
<feature type="domain" description="PHD-type" evidence="9">
    <location>
        <begin position="518"/>
        <end position="568"/>
    </location>
</feature>
<dbReference type="FunFam" id="3.30.40.10:FF:000008">
    <property type="entry name" value="Bromodomain containing 1, isoform CRA_a"/>
    <property type="match status" value="1"/>
</dbReference>
<protein>
    <recommendedName>
        <fullName evidence="13">PHD-type domain-containing protein</fullName>
    </recommendedName>
</protein>
<feature type="region of interest" description="Disordered" evidence="8">
    <location>
        <begin position="263"/>
        <end position="296"/>
    </location>
</feature>
<feature type="compositionally biased region" description="Basic residues" evidence="8">
    <location>
        <begin position="1261"/>
        <end position="1275"/>
    </location>
</feature>